<dbReference type="RefSeq" id="WP_048154294.1">
    <property type="nucleotide sequence ID" value="NZ_CP009528.1"/>
</dbReference>
<dbReference type="Pfam" id="PF02743">
    <property type="entry name" value="dCache_1"/>
    <property type="match status" value="1"/>
</dbReference>
<keyword evidence="9" id="KW-1185">Reference proteome</keyword>
<keyword evidence="5 6" id="KW-0472">Membrane</keyword>
<feature type="transmembrane region" description="Helical" evidence="6">
    <location>
        <begin position="313"/>
        <end position="335"/>
    </location>
</feature>
<feature type="transmembrane region" description="Helical" evidence="6">
    <location>
        <begin position="642"/>
        <end position="661"/>
    </location>
</feature>
<evidence type="ECO:0000256" key="3">
    <source>
        <dbReference type="ARBA" id="ARBA00022692"/>
    </source>
</evidence>
<evidence type="ECO:0000313" key="9">
    <source>
        <dbReference type="Proteomes" id="UP000033033"/>
    </source>
</evidence>
<dbReference type="Gene3D" id="3.30.450.20">
    <property type="entry name" value="PAS domain"/>
    <property type="match status" value="2"/>
</dbReference>
<evidence type="ECO:0000256" key="2">
    <source>
        <dbReference type="ARBA" id="ARBA00022475"/>
    </source>
</evidence>
<dbReference type="InterPro" id="IPR033479">
    <property type="entry name" value="dCache_1"/>
</dbReference>
<dbReference type="STRING" id="1434108.MSBRM_0343"/>
<evidence type="ECO:0000256" key="5">
    <source>
        <dbReference type="ARBA" id="ARBA00023136"/>
    </source>
</evidence>
<evidence type="ECO:0000256" key="1">
    <source>
        <dbReference type="ARBA" id="ARBA00004651"/>
    </source>
</evidence>
<evidence type="ECO:0000313" key="8">
    <source>
        <dbReference type="EMBL" id="AKB53341.1"/>
    </source>
</evidence>
<dbReference type="Proteomes" id="UP000033033">
    <property type="component" value="Chromosome"/>
</dbReference>
<keyword evidence="3 6" id="KW-0812">Transmembrane</keyword>
<proteinExistence type="predicted"/>
<dbReference type="GO" id="GO:0005886">
    <property type="term" value="C:plasma membrane"/>
    <property type="evidence" value="ECO:0007669"/>
    <property type="project" value="UniProtKB-SubCell"/>
</dbReference>
<keyword evidence="4 6" id="KW-1133">Transmembrane helix</keyword>
<accession>A0A0E3LMN7</accession>
<dbReference type="GeneID" id="24843508"/>
<evidence type="ECO:0000256" key="6">
    <source>
        <dbReference type="SAM" id="Phobius"/>
    </source>
</evidence>
<feature type="transmembrane region" description="Helical" evidence="6">
    <location>
        <begin position="341"/>
        <end position="361"/>
    </location>
</feature>
<feature type="transmembrane region" description="Helical" evidence="6">
    <location>
        <begin position="610"/>
        <end position="630"/>
    </location>
</feature>
<sequence length="699" mass="79957">MTASNSWGKTVVYTALILCLISFLLTIHAGYEYYSNNTDDKILEKTKVDAYNKASVVLENISSELNSTSLLTEGIAKELRSGELKNDSIIRQHILDKMKGNPNIYSIVIAYSPEYYGKLHSLHFKKNGSNILDSPILYDYTNNSEETTTWYNNAIKKKCGVWDQPYFGIADGTYLIDYSTPFYLAEFKNGSEVAGVVCASRSIEGIRTQIGSLDLGNTGYGFIFSEEGLIVSYPVQYYLLRNIHKLAKEDTELNLISENISKNMTGRVVENDRTGQSSWVFYKNILSTDWILGTALPQEEILLNKDIEQDRSIIQVMLLTFAFLFFLSLLFVSIFSYDDRSLWLLALVFSSLCILGMGIIWHFTLNESSIEVDENDNIVVFDMVDIETVMLKSDTNPKAFRIPTGVFIQSIEFSTSNDITMTGYVWQNISGLSAEKASPRFSFPESKESTVEKAYVDEDKNIVGWRFTTILRQQFDYSRYPFDEENIWIKFWNNTSEESVLIPDFDSYDSLAPEKLLGLENSLVLEGWKPQKTFFSYRINSYNTNFGVKDFKHKNLPELYFNVAIKRDLKSPFVSDLLPIIVVVILLFVVLLITTREEEKNQFGFKSSGVLTYCASLFFVLIVSHASLRAKIPTNCMIYLEYFYLILYLAILAVSLNSIVFASHINIPFIDTKDNLYMKVLYWPIIAGFLLMITLLNFY</sequence>
<feature type="transmembrane region" description="Helical" evidence="6">
    <location>
        <begin position="681"/>
        <end position="698"/>
    </location>
</feature>
<evidence type="ECO:0000256" key="4">
    <source>
        <dbReference type="ARBA" id="ARBA00022989"/>
    </source>
</evidence>
<feature type="transmembrane region" description="Helical" evidence="6">
    <location>
        <begin position="12"/>
        <end position="31"/>
    </location>
</feature>
<dbReference type="KEGG" id="mby:MSBRM_0343"/>
<dbReference type="EMBL" id="CP009528">
    <property type="protein sequence ID" value="AKB53341.1"/>
    <property type="molecule type" value="Genomic_DNA"/>
</dbReference>
<name>A0A0E3LMN7_METBA</name>
<dbReference type="CDD" id="cd12912">
    <property type="entry name" value="PDC2_MCP_like"/>
    <property type="match status" value="1"/>
</dbReference>
<organism evidence="8 9">
    <name type="scientific">Methanosarcina barkeri MS</name>
    <dbReference type="NCBI Taxonomy" id="1434108"/>
    <lineage>
        <taxon>Archaea</taxon>
        <taxon>Methanobacteriati</taxon>
        <taxon>Methanobacteriota</taxon>
        <taxon>Stenosarchaea group</taxon>
        <taxon>Methanomicrobia</taxon>
        <taxon>Methanosarcinales</taxon>
        <taxon>Methanosarcinaceae</taxon>
        <taxon>Methanosarcina</taxon>
    </lineage>
</organism>
<dbReference type="PATRIC" id="fig|1434108.4.peg.396"/>
<protein>
    <recommendedName>
        <fullName evidence="7">Cache domain-containing protein</fullName>
    </recommendedName>
</protein>
<evidence type="ECO:0000259" key="7">
    <source>
        <dbReference type="Pfam" id="PF02743"/>
    </source>
</evidence>
<feature type="domain" description="Cache" evidence="7">
    <location>
        <begin position="58"/>
        <end position="294"/>
    </location>
</feature>
<feature type="transmembrane region" description="Helical" evidence="6">
    <location>
        <begin position="577"/>
        <end position="595"/>
    </location>
</feature>
<keyword evidence="2" id="KW-1003">Cell membrane</keyword>
<dbReference type="HOGENOM" id="CLU_395681_0_0_2"/>
<gene>
    <name evidence="8" type="ORF">MSBRM_0343</name>
</gene>
<reference evidence="8 9" key="1">
    <citation type="submission" date="2014-07" db="EMBL/GenBank/DDBJ databases">
        <title>Methanogenic archaea and the global carbon cycle.</title>
        <authorList>
            <person name="Henriksen J.R."/>
            <person name="Luke J."/>
            <person name="Reinhart S."/>
            <person name="Benedict M.N."/>
            <person name="Youngblut N.D."/>
            <person name="Metcalf M.E."/>
            <person name="Whitaker R.J."/>
            <person name="Metcalf W.W."/>
        </authorList>
    </citation>
    <scope>NUCLEOTIDE SEQUENCE [LARGE SCALE GENOMIC DNA]</scope>
    <source>
        <strain evidence="8 9">MS</strain>
    </source>
</reference>
<comment type="subcellular location">
    <subcellularLocation>
        <location evidence="1">Cell membrane</location>
        <topology evidence="1">Multi-pass membrane protein</topology>
    </subcellularLocation>
</comment>
<dbReference type="AlphaFoldDB" id="A0A0E3LMN7"/>